<proteinExistence type="predicted"/>
<feature type="compositionally biased region" description="Basic and acidic residues" evidence="1">
    <location>
        <begin position="76"/>
        <end position="90"/>
    </location>
</feature>
<accession>A0A1M4YBF8</accession>
<name>A0A1M4YBF8_9BACT</name>
<protein>
    <submittedName>
        <fullName evidence="2">Uncharacterized protein</fullName>
    </submittedName>
</protein>
<gene>
    <name evidence="2" type="ORF">SAMN02745206_01212</name>
</gene>
<organism evidence="2 3">
    <name type="scientific">Desulfacinum infernum DSM 9756</name>
    <dbReference type="NCBI Taxonomy" id="1121391"/>
    <lineage>
        <taxon>Bacteria</taxon>
        <taxon>Pseudomonadati</taxon>
        <taxon>Thermodesulfobacteriota</taxon>
        <taxon>Syntrophobacteria</taxon>
        <taxon>Syntrophobacterales</taxon>
        <taxon>Syntrophobacteraceae</taxon>
        <taxon>Desulfacinum</taxon>
    </lineage>
</organism>
<sequence length="165" mass="18623">MGAYIMWIFGESTRLWPARRGRSWMKTRRRRHLPRGGVWARIPRPSGQSPPDPPLEKGGRSPSKRNLKGGQVSDPFRAESRFRERPDEGVFRATHHPSPVTHYPLLITRHSSLPTNHGSRLTDHGLRFTAYGRNAVHFISSWAPRGSALTSTTARAGLWSPKKSA</sequence>
<dbReference type="Proteomes" id="UP000184076">
    <property type="component" value="Unassembled WGS sequence"/>
</dbReference>
<dbReference type="EMBL" id="FQVB01000010">
    <property type="protein sequence ID" value="SHF02999.1"/>
    <property type="molecule type" value="Genomic_DNA"/>
</dbReference>
<reference evidence="3" key="1">
    <citation type="submission" date="2016-11" db="EMBL/GenBank/DDBJ databases">
        <authorList>
            <person name="Varghese N."/>
            <person name="Submissions S."/>
        </authorList>
    </citation>
    <scope>NUCLEOTIDE SEQUENCE [LARGE SCALE GENOMIC DNA]</scope>
    <source>
        <strain evidence="3">DSM 9756</strain>
    </source>
</reference>
<evidence type="ECO:0000313" key="2">
    <source>
        <dbReference type="EMBL" id="SHF02999.1"/>
    </source>
</evidence>
<dbReference type="AlphaFoldDB" id="A0A1M4YBF8"/>
<keyword evidence="3" id="KW-1185">Reference proteome</keyword>
<feature type="region of interest" description="Disordered" evidence="1">
    <location>
        <begin position="35"/>
        <end position="95"/>
    </location>
</feature>
<evidence type="ECO:0000313" key="3">
    <source>
        <dbReference type="Proteomes" id="UP000184076"/>
    </source>
</evidence>
<evidence type="ECO:0000256" key="1">
    <source>
        <dbReference type="SAM" id="MobiDB-lite"/>
    </source>
</evidence>